<dbReference type="Gene3D" id="3.30.420.610">
    <property type="entry name" value="LOTUS domain-like"/>
    <property type="match status" value="1"/>
</dbReference>
<evidence type="ECO:0000256" key="2">
    <source>
        <dbReference type="SAM" id="SignalP"/>
    </source>
</evidence>
<dbReference type="Proteomes" id="UP001175271">
    <property type="component" value="Unassembled WGS sequence"/>
</dbReference>
<dbReference type="InterPro" id="IPR025605">
    <property type="entry name" value="OST-HTH/LOTUS_dom"/>
</dbReference>
<protein>
    <recommendedName>
        <fullName evidence="3">HTH OST-type domain-containing protein</fullName>
    </recommendedName>
</protein>
<dbReference type="EMBL" id="JAUCMV010000004">
    <property type="protein sequence ID" value="KAK0407500.1"/>
    <property type="molecule type" value="Genomic_DNA"/>
</dbReference>
<evidence type="ECO:0000256" key="1">
    <source>
        <dbReference type="SAM" id="MobiDB-lite"/>
    </source>
</evidence>
<comment type="caution">
    <text evidence="4">The sequence shown here is derived from an EMBL/GenBank/DDBJ whole genome shotgun (WGS) entry which is preliminary data.</text>
</comment>
<sequence length="673" mass="75531">MTRRRWPSFICLLPFSTAKLVKICRTIIFVERCKRLRKKSIDFAPYADIDRPNSNRHNALAAYIAALPWKCSIDGSSLAPQNSICTRQTHLSVCVVSSAASAIMAELSNDEYERLIKDFKDKLRSSLIHAGKDGVPIDRLVREFKPDWNEEFPTHRLGYNRHEDLLLDCDDTVMLVQVQRKWHAVIVPDKSTGHVTALVDATDRKSKKKKSASRGQSSRGGGSSFKNTWYTPRSQSSMGYTQNQYNSTYNPYQSSSSRGHGVYNFDVQNQYNSAYNSYQSSSSRGRGVYNFDNCFRANAQQRQQWSNYGTGEYVSGNRYQSGKNRTSSSQSYYGNRYDGSYHQQQQEEFLPTTGPPPGFENVAELNKESYQPESAMEVAADPASVVSPPPVLAEYKSMHHTQVTEEIMASDDNIVLSKESFIALIKERPSFSIAELKTLFVDRYGIPLTVKLLNKILGCNCRSVLSAIKLMLEGVVQVDGDIISALAKSDAKPFQYIDEYKQNGSTAYCEPVHAYGDVPSSQAVTEILAHCESAFVNGVRSQNSGVEGDLRHGERYHEEISFKCCAPPRVLDIAMDSVSVDLQQSLFPCAEVSIEMDEDGHADDEAFREFLKRAYEVIRKSADCRVDFETLRRELDGQGLPCMICAGLLESLEADNQFGVEYVGDFIFISALN</sequence>
<dbReference type="InterPro" id="IPR041966">
    <property type="entry name" value="LOTUS-like"/>
</dbReference>
<evidence type="ECO:0000313" key="5">
    <source>
        <dbReference type="Proteomes" id="UP001175271"/>
    </source>
</evidence>
<feature type="region of interest" description="Disordered" evidence="1">
    <location>
        <begin position="198"/>
        <end position="263"/>
    </location>
</feature>
<dbReference type="PROSITE" id="PS51644">
    <property type="entry name" value="HTH_OST"/>
    <property type="match status" value="1"/>
</dbReference>
<feature type="chain" id="PRO_5041284850" description="HTH OST-type domain-containing protein" evidence="2">
    <location>
        <begin position="19"/>
        <end position="673"/>
    </location>
</feature>
<evidence type="ECO:0000259" key="3">
    <source>
        <dbReference type="PROSITE" id="PS51644"/>
    </source>
</evidence>
<accession>A0AA39HKD0</accession>
<feature type="compositionally biased region" description="Polar residues" evidence="1">
    <location>
        <begin position="227"/>
        <end position="258"/>
    </location>
</feature>
<name>A0AA39HKD0_9BILA</name>
<feature type="signal peptide" evidence="2">
    <location>
        <begin position="1"/>
        <end position="18"/>
    </location>
</feature>
<dbReference type="AlphaFoldDB" id="A0AA39HKD0"/>
<keyword evidence="2" id="KW-0732">Signal</keyword>
<evidence type="ECO:0000313" key="4">
    <source>
        <dbReference type="EMBL" id="KAK0407500.1"/>
    </source>
</evidence>
<organism evidence="4 5">
    <name type="scientific">Steinernema hermaphroditum</name>
    <dbReference type="NCBI Taxonomy" id="289476"/>
    <lineage>
        <taxon>Eukaryota</taxon>
        <taxon>Metazoa</taxon>
        <taxon>Ecdysozoa</taxon>
        <taxon>Nematoda</taxon>
        <taxon>Chromadorea</taxon>
        <taxon>Rhabditida</taxon>
        <taxon>Tylenchina</taxon>
        <taxon>Panagrolaimomorpha</taxon>
        <taxon>Strongyloidoidea</taxon>
        <taxon>Steinernematidae</taxon>
        <taxon>Steinernema</taxon>
    </lineage>
</organism>
<keyword evidence="5" id="KW-1185">Reference proteome</keyword>
<feature type="domain" description="HTH OST-type" evidence="3">
    <location>
        <begin position="115"/>
        <end position="189"/>
    </location>
</feature>
<gene>
    <name evidence="4" type="ORF">QR680_019227</name>
</gene>
<reference evidence="4" key="1">
    <citation type="submission" date="2023-06" db="EMBL/GenBank/DDBJ databases">
        <title>Genomic analysis of the entomopathogenic nematode Steinernema hermaphroditum.</title>
        <authorList>
            <person name="Schwarz E.M."/>
            <person name="Heppert J.K."/>
            <person name="Baniya A."/>
            <person name="Schwartz H.T."/>
            <person name="Tan C.-H."/>
            <person name="Antoshechkin I."/>
            <person name="Sternberg P.W."/>
            <person name="Goodrich-Blair H."/>
            <person name="Dillman A.R."/>
        </authorList>
    </citation>
    <scope>NUCLEOTIDE SEQUENCE</scope>
    <source>
        <strain evidence="4">PS9179</strain>
        <tissue evidence="4">Whole animal</tissue>
    </source>
</reference>
<proteinExistence type="predicted"/>